<dbReference type="AlphaFoldDB" id="A0A087UM90"/>
<gene>
    <name evidence="1" type="ORF">X975_17137</name>
</gene>
<name>A0A087UM90_STEMI</name>
<evidence type="ECO:0000313" key="2">
    <source>
        <dbReference type="Proteomes" id="UP000054359"/>
    </source>
</evidence>
<proteinExistence type="predicted"/>
<organism evidence="1 2">
    <name type="scientific">Stegodyphus mimosarum</name>
    <name type="common">African social velvet spider</name>
    <dbReference type="NCBI Taxonomy" id="407821"/>
    <lineage>
        <taxon>Eukaryota</taxon>
        <taxon>Metazoa</taxon>
        <taxon>Ecdysozoa</taxon>
        <taxon>Arthropoda</taxon>
        <taxon>Chelicerata</taxon>
        <taxon>Arachnida</taxon>
        <taxon>Araneae</taxon>
        <taxon>Araneomorphae</taxon>
        <taxon>Entelegynae</taxon>
        <taxon>Eresoidea</taxon>
        <taxon>Eresidae</taxon>
        <taxon>Stegodyphus</taxon>
    </lineage>
</organism>
<feature type="non-terminal residue" evidence="1">
    <location>
        <position position="53"/>
    </location>
</feature>
<sequence>MNILCRTPKEVILPNNTLSSIREMTTVRKLVTNFHTFSISLFLYQRANERKQN</sequence>
<protein>
    <submittedName>
        <fullName evidence="1">Uncharacterized protein</fullName>
    </submittedName>
</protein>
<evidence type="ECO:0000313" key="1">
    <source>
        <dbReference type="EMBL" id="KFM78479.1"/>
    </source>
</evidence>
<accession>A0A087UM90</accession>
<keyword evidence="2" id="KW-1185">Reference proteome</keyword>
<reference evidence="1 2" key="1">
    <citation type="submission" date="2013-11" db="EMBL/GenBank/DDBJ databases">
        <title>Genome sequencing of Stegodyphus mimosarum.</title>
        <authorList>
            <person name="Bechsgaard J."/>
        </authorList>
    </citation>
    <scope>NUCLEOTIDE SEQUENCE [LARGE SCALE GENOMIC DNA]</scope>
</reference>
<dbReference type="Proteomes" id="UP000054359">
    <property type="component" value="Unassembled WGS sequence"/>
</dbReference>
<dbReference type="EMBL" id="KK120532">
    <property type="protein sequence ID" value="KFM78479.1"/>
    <property type="molecule type" value="Genomic_DNA"/>
</dbReference>